<protein>
    <submittedName>
        <fullName evidence="1">NAM8 gene</fullName>
    </submittedName>
</protein>
<organism evidence="1">
    <name type="scientific">Saccharomyces cerevisiae</name>
    <name type="common">Baker's yeast</name>
    <dbReference type="NCBI Taxonomy" id="4932"/>
    <lineage>
        <taxon>Eukaryota</taxon>
        <taxon>Fungi</taxon>
        <taxon>Dikarya</taxon>
        <taxon>Ascomycota</taxon>
        <taxon>Saccharomycotina</taxon>
        <taxon>Saccharomycetes</taxon>
        <taxon>Saccharomycetales</taxon>
        <taxon>Saccharomycetaceae</taxon>
        <taxon>Saccharomyces</taxon>
    </lineage>
</organism>
<accession>E9PA32</accession>
<dbReference type="EMBL" id="X64763">
    <property type="protein sequence ID" value="CAA46010.1"/>
    <property type="molecule type" value="Genomic_DNA"/>
</dbReference>
<proteinExistence type="predicted"/>
<evidence type="ECO:0000313" key="1">
    <source>
        <dbReference type="EMBL" id="CAA46010.1"/>
    </source>
</evidence>
<dbReference type="AlphaFoldDB" id="E9PA32"/>
<sequence>MQNLGFFLSRSKFVYFSNTIGTKGRAFQGLFRFELVVKLCVRTSLYQSFPLVTTFKST</sequence>
<reference evidence="1" key="2">
    <citation type="submission" date="1992-03" db="EMBL/GenBank/DDBJ databases">
        <authorList>
            <person name="Groudinsky O.G."/>
        </authorList>
    </citation>
    <scope>NUCLEOTIDE SEQUENCE</scope>
    <source>
        <strain evidence="1">R23/50</strain>
    </source>
</reference>
<name>E9PA32_YEASX</name>
<reference evidence="1" key="1">
    <citation type="journal article" date="1992" name="Mol. Gen. Genet.">
        <title>The NAM8 gene in Saccharomyces cerevisiae encodes a protein with putative RNA binding motifs and acts as a suppressor of mitochondrial splicing deficiencies when overexpressed.</title>
        <authorList>
            <person name="Ekwall K."/>
            <person name="Kermorgant M."/>
            <person name="Dujardin G."/>
            <person name="Groudinsky O."/>
            <person name="Slonimski P.P."/>
        </authorList>
    </citation>
    <scope>NUCLEOTIDE SEQUENCE</scope>
    <source>
        <strain evidence="1">R23/50</strain>
    </source>
</reference>